<proteinExistence type="predicted"/>
<sequence>MVSIFHPDDGLDQCRSSKFMVSKLIKYTINTGAIAFLMTTCILITFNVTHDNIIFLGFSEVIVKVYGNSMLAWYDFPLQPRIQVWTIIQISKDTIVVDSDTTSTSWRGRGRDDTLPRGESNSSSSEPESEDRSSVKDVDEKALDVVGIGVGVV</sequence>
<evidence type="ECO:0000313" key="2">
    <source>
        <dbReference type="Proteomes" id="UP001055072"/>
    </source>
</evidence>
<comment type="caution">
    <text evidence="1">The sequence shown here is derived from an EMBL/GenBank/DDBJ whole genome shotgun (WGS) entry which is preliminary data.</text>
</comment>
<organism evidence="1 2">
    <name type="scientific">Irpex rosettiformis</name>
    <dbReference type="NCBI Taxonomy" id="378272"/>
    <lineage>
        <taxon>Eukaryota</taxon>
        <taxon>Fungi</taxon>
        <taxon>Dikarya</taxon>
        <taxon>Basidiomycota</taxon>
        <taxon>Agaricomycotina</taxon>
        <taxon>Agaricomycetes</taxon>
        <taxon>Polyporales</taxon>
        <taxon>Irpicaceae</taxon>
        <taxon>Irpex</taxon>
    </lineage>
</organism>
<dbReference type="EMBL" id="MU274905">
    <property type="protein sequence ID" value="KAI0091396.1"/>
    <property type="molecule type" value="Genomic_DNA"/>
</dbReference>
<protein>
    <submittedName>
        <fullName evidence="1">Uncharacterized protein</fullName>
    </submittedName>
</protein>
<name>A0ACB8UAX1_9APHY</name>
<gene>
    <name evidence="1" type="ORF">BDY19DRAFT_623065</name>
</gene>
<accession>A0ACB8UAX1</accession>
<dbReference type="Proteomes" id="UP001055072">
    <property type="component" value="Unassembled WGS sequence"/>
</dbReference>
<evidence type="ECO:0000313" key="1">
    <source>
        <dbReference type="EMBL" id="KAI0091396.1"/>
    </source>
</evidence>
<keyword evidence="2" id="KW-1185">Reference proteome</keyword>
<reference evidence="1" key="1">
    <citation type="journal article" date="2021" name="Environ. Microbiol.">
        <title>Gene family expansions and transcriptome signatures uncover fungal adaptations to wood decay.</title>
        <authorList>
            <person name="Hage H."/>
            <person name="Miyauchi S."/>
            <person name="Viragh M."/>
            <person name="Drula E."/>
            <person name="Min B."/>
            <person name="Chaduli D."/>
            <person name="Navarro D."/>
            <person name="Favel A."/>
            <person name="Norest M."/>
            <person name="Lesage-Meessen L."/>
            <person name="Balint B."/>
            <person name="Merenyi Z."/>
            <person name="de Eugenio L."/>
            <person name="Morin E."/>
            <person name="Martinez A.T."/>
            <person name="Baldrian P."/>
            <person name="Stursova M."/>
            <person name="Martinez M.J."/>
            <person name="Novotny C."/>
            <person name="Magnuson J.K."/>
            <person name="Spatafora J.W."/>
            <person name="Maurice S."/>
            <person name="Pangilinan J."/>
            <person name="Andreopoulos W."/>
            <person name="LaButti K."/>
            <person name="Hundley H."/>
            <person name="Na H."/>
            <person name="Kuo A."/>
            <person name="Barry K."/>
            <person name="Lipzen A."/>
            <person name="Henrissat B."/>
            <person name="Riley R."/>
            <person name="Ahrendt S."/>
            <person name="Nagy L.G."/>
            <person name="Grigoriev I.V."/>
            <person name="Martin F."/>
            <person name="Rosso M.N."/>
        </authorList>
    </citation>
    <scope>NUCLEOTIDE SEQUENCE</scope>
    <source>
        <strain evidence="1">CBS 384.51</strain>
    </source>
</reference>